<feature type="non-terminal residue" evidence="8">
    <location>
        <position position="532"/>
    </location>
</feature>
<dbReference type="SUPFAM" id="SSF52540">
    <property type="entry name" value="P-loop containing nucleoside triphosphate hydrolases"/>
    <property type="match status" value="1"/>
</dbReference>
<keyword evidence="3 6" id="KW-0812">Transmembrane</keyword>
<evidence type="ECO:0000256" key="1">
    <source>
        <dbReference type="ARBA" id="ARBA00004651"/>
    </source>
</evidence>
<dbReference type="PANTHER" id="PTHR37937">
    <property type="entry name" value="CONJUGATIVE TRANSFER: DNA TRANSPORT"/>
    <property type="match status" value="1"/>
</dbReference>
<evidence type="ECO:0000313" key="8">
    <source>
        <dbReference type="EMBL" id="MBB5061656.1"/>
    </source>
</evidence>
<feature type="domain" description="Type IV secretion system coupling protein TraD DNA-binding" evidence="7">
    <location>
        <begin position="216"/>
        <end position="532"/>
    </location>
</feature>
<evidence type="ECO:0000256" key="2">
    <source>
        <dbReference type="ARBA" id="ARBA00022475"/>
    </source>
</evidence>
<dbReference type="Proteomes" id="UP000540989">
    <property type="component" value="Unassembled WGS sequence"/>
</dbReference>
<dbReference type="InterPro" id="IPR051539">
    <property type="entry name" value="T4SS-coupling_protein"/>
</dbReference>
<organism evidence="8 9">
    <name type="scientific">Granulicella aggregans</name>
    <dbReference type="NCBI Taxonomy" id="474949"/>
    <lineage>
        <taxon>Bacteria</taxon>
        <taxon>Pseudomonadati</taxon>
        <taxon>Acidobacteriota</taxon>
        <taxon>Terriglobia</taxon>
        <taxon>Terriglobales</taxon>
        <taxon>Acidobacteriaceae</taxon>
        <taxon>Granulicella</taxon>
    </lineage>
</organism>
<dbReference type="RefSeq" id="WP_184224640.1">
    <property type="nucleotide sequence ID" value="NZ_JACHIP010000071.1"/>
</dbReference>
<evidence type="ECO:0000259" key="7">
    <source>
        <dbReference type="Pfam" id="PF10412"/>
    </source>
</evidence>
<dbReference type="PANTHER" id="PTHR37937:SF1">
    <property type="entry name" value="CONJUGATIVE TRANSFER: DNA TRANSPORT"/>
    <property type="match status" value="1"/>
</dbReference>
<feature type="transmembrane region" description="Helical" evidence="6">
    <location>
        <begin position="20"/>
        <end position="41"/>
    </location>
</feature>
<dbReference type="Gene3D" id="3.40.50.300">
    <property type="entry name" value="P-loop containing nucleotide triphosphate hydrolases"/>
    <property type="match status" value="2"/>
</dbReference>
<dbReference type="AlphaFoldDB" id="A0A7W7ZKM3"/>
<dbReference type="GO" id="GO:0005886">
    <property type="term" value="C:plasma membrane"/>
    <property type="evidence" value="ECO:0007669"/>
    <property type="project" value="UniProtKB-SubCell"/>
</dbReference>
<dbReference type="CDD" id="cd01127">
    <property type="entry name" value="TrwB_TraG_TraD_VirD4"/>
    <property type="match status" value="1"/>
</dbReference>
<accession>A0A7W7ZKM3</accession>
<keyword evidence="5 6" id="KW-0472">Membrane</keyword>
<evidence type="ECO:0000256" key="4">
    <source>
        <dbReference type="ARBA" id="ARBA00022989"/>
    </source>
</evidence>
<dbReference type="EMBL" id="JACHIP010000071">
    <property type="protein sequence ID" value="MBB5061656.1"/>
    <property type="molecule type" value="Genomic_DNA"/>
</dbReference>
<gene>
    <name evidence="8" type="ORF">HDF16_006392</name>
</gene>
<protein>
    <submittedName>
        <fullName evidence="8">Type IV secretory pathway TraG/TraD family ATPase VirD4</fullName>
    </submittedName>
</protein>
<dbReference type="InterPro" id="IPR027417">
    <property type="entry name" value="P-loop_NTPase"/>
</dbReference>
<keyword evidence="2" id="KW-1003">Cell membrane</keyword>
<keyword evidence="4 6" id="KW-1133">Transmembrane helix</keyword>
<dbReference type="InterPro" id="IPR019476">
    <property type="entry name" value="T4SS_TraD_DNA-bd"/>
</dbReference>
<evidence type="ECO:0000256" key="3">
    <source>
        <dbReference type="ARBA" id="ARBA00022692"/>
    </source>
</evidence>
<feature type="transmembrane region" description="Helical" evidence="6">
    <location>
        <begin position="152"/>
        <end position="172"/>
    </location>
</feature>
<reference evidence="8 9" key="1">
    <citation type="submission" date="2020-08" db="EMBL/GenBank/DDBJ databases">
        <title>Genomic Encyclopedia of Type Strains, Phase IV (KMG-V): Genome sequencing to study the core and pangenomes of soil and plant-associated prokaryotes.</title>
        <authorList>
            <person name="Whitman W."/>
        </authorList>
    </citation>
    <scope>NUCLEOTIDE SEQUENCE [LARGE SCALE GENOMIC DNA]</scope>
    <source>
        <strain evidence="8 9">M8UP14</strain>
    </source>
</reference>
<evidence type="ECO:0000313" key="9">
    <source>
        <dbReference type="Proteomes" id="UP000540989"/>
    </source>
</evidence>
<dbReference type="Pfam" id="PF10412">
    <property type="entry name" value="TrwB_AAD_bind"/>
    <property type="match status" value="1"/>
</dbReference>
<comment type="subcellular location">
    <subcellularLocation>
        <location evidence="1">Cell membrane</location>
        <topology evidence="1">Multi-pass membrane protein</topology>
    </subcellularLocation>
</comment>
<evidence type="ECO:0000256" key="5">
    <source>
        <dbReference type="ARBA" id="ARBA00023136"/>
    </source>
</evidence>
<evidence type="ECO:0000256" key="6">
    <source>
        <dbReference type="SAM" id="Phobius"/>
    </source>
</evidence>
<name>A0A7W7ZKM3_9BACT</name>
<proteinExistence type="predicted"/>
<sequence length="532" mass="59496">MASQWGRKETVIWPPQVPIYTIGTMILAVPIVMTLLFGLYLTKPFLARNYTGDYLKSAAGSEFKMHNSFRLIYLFGGKRAPRVAQPEDFISGTTIFPNGKEISVQLSPAATAQGFTSFARGPERKIADEALCSWFRAAIFGGDDVLSAYGSALIEAGVVVLFMLCFAVPWDFKRGKRMKYGRLLRGPVMSSPKQFNEILKGEGLGITTDEKGIIIRLPLRAEAKHIQVMGDTGVGKTTLLIRMLTQIEDRGESAIVYDPAGEFSQRFFREKRNDVILNPLDARMPDWVISKELRNAAEARTIAASLYQPVDGKAGEFFTETPQKIFAHLMKYRPSTQDLAAWMSNPDEIDRRVKGTELEAIISKDAADQRNGVLGSLGLIADSLRLLPSREQSNGKEWSATEWAEKRQGWIFLTGTEAEQEALRPLHSLWIDLLILRLLTIPKEGQKRAWFVLDELATLQRLPQFHSALTKGRKSDNPIIFGYQGKAQLEVIYGHLAEVMLSQPATKFVLKTAEPKAAKWASELIGDIEIER</sequence>
<keyword evidence="9" id="KW-1185">Reference proteome</keyword>
<comment type="caution">
    <text evidence="8">The sequence shown here is derived from an EMBL/GenBank/DDBJ whole genome shotgun (WGS) entry which is preliminary data.</text>
</comment>